<dbReference type="eggNOG" id="KOG1192">
    <property type="taxonomic scope" value="Eukaryota"/>
</dbReference>
<dbReference type="STRING" id="112509.F2CQL8"/>
<evidence type="ECO:0000313" key="7">
    <source>
        <dbReference type="EnsemblPlants" id="HORVU.MOREX.r3.7HG0666740.1.CDS1"/>
    </source>
</evidence>
<dbReference type="FunFam" id="3.40.50.2000:FF:000063">
    <property type="entry name" value="Glycosyltransferase"/>
    <property type="match status" value="1"/>
</dbReference>
<dbReference type="GeneID" id="123413053"/>
<evidence type="ECO:0000256" key="4">
    <source>
        <dbReference type="RuleBase" id="RU362057"/>
    </source>
</evidence>
<dbReference type="PaxDb" id="4513-MLOC_74485.1"/>
<dbReference type="OMA" id="ALWKMDE"/>
<dbReference type="PANTHER" id="PTHR48047">
    <property type="entry name" value="GLYCOSYLTRANSFERASE"/>
    <property type="match status" value="1"/>
</dbReference>
<dbReference type="RefSeq" id="XP_044961931.1">
    <property type="nucleotide sequence ID" value="XM_045105996.1"/>
</dbReference>
<sequence>MAASELHFLLVPLVAQGHIIPMVDLARLIAARGPRVTVLTTPVNAARNRPAVESAARAGLRVGLAELPFPGPRFGLPEGLENADQMVDPTMYIKFFQAIWGMAEPLEEYVRALPRRPDCLIADSCNPWTAGVCAGLGIPRLVMHCPSAYFLLAVHNLSKHGVYDRVADDMEEFEVPDFPVPAVGNQATFRGFFQWPGVEKEQRDVLDAEATADGLLVNTFRGIEGVFVDAYAASLGRRTWAVGPTCASRFDDADAKAGRGNRADVDAGRIVSWLDARPPASVLYISFGSIAKLPAKQVAELARGLEASGRPFVWAIKEAKADAAVQALLDEEGFEERVKDRGLLVRGWAPQVTILSHPAVGGFLTHCGWNATLEAISHGVPALTWPNFADQFCSERLLVDVLRVGVRSGAKLPVMNVPAEAEGVQVTGADVERVVAELMDGGQEGAARRSRAKKLAEEASAAMEDGGSSYTDLEYMIRHVSELSRTRGHEHGWGTSSTSLLSAAAELGIGSKNGAAKKMEAADAALSVHS</sequence>
<dbReference type="EnsemblPlants" id="HORVU.MOREX.r3.7HG0666740.1">
    <property type="protein sequence ID" value="HORVU.MOREX.r3.7HG0666740.1.CDS1"/>
    <property type="gene ID" value="HORVU.MOREX.r3.7HG0666740"/>
</dbReference>
<dbReference type="SMR" id="F2CQL8"/>
<dbReference type="ExpressionAtlas" id="F2CQL8">
    <property type="expression patterns" value="baseline and differential"/>
</dbReference>
<dbReference type="InterPro" id="IPR035595">
    <property type="entry name" value="UDP_glycos_trans_CS"/>
</dbReference>
<name>F2CQL8_HORVV</name>
<dbReference type="InterPro" id="IPR002213">
    <property type="entry name" value="UDP_glucos_trans"/>
</dbReference>
<comment type="similarity">
    <text evidence="1 3">Belongs to the UDP-glycosyltransferase family.</text>
</comment>
<proteinExistence type="evidence at transcript level"/>
<evidence type="ECO:0000313" key="8">
    <source>
        <dbReference type="Proteomes" id="UP000011116"/>
    </source>
</evidence>
<feature type="domain" description="Glycosyltransferase N-terminal" evidence="5">
    <location>
        <begin position="9"/>
        <end position="244"/>
    </location>
</feature>
<evidence type="ECO:0000256" key="3">
    <source>
        <dbReference type="RuleBase" id="RU003718"/>
    </source>
</evidence>
<dbReference type="Gene3D" id="3.40.50.2000">
    <property type="entry name" value="Glycogen Phosphorylase B"/>
    <property type="match status" value="2"/>
</dbReference>
<dbReference type="CDD" id="cd03784">
    <property type="entry name" value="GT1_Gtf-like"/>
    <property type="match status" value="1"/>
</dbReference>
<keyword evidence="3" id="KW-0328">Glycosyltransferase</keyword>
<dbReference type="Gramene" id="HORVU.MOREX.r2.7HG0553130.1">
    <property type="protein sequence ID" value="HORVU.MOREX.r2.7HG0553130.1.CDS.1"/>
    <property type="gene ID" value="HORVU.MOREX.r2.7HG0553130"/>
</dbReference>
<keyword evidence="2 3" id="KW-0808">Transferase</keyword>
<reference evidence="7" key="4">
    <citation type="submission" date="2022-01" db="UniProtKB">
        <authorList>
            <consortium name="EnsemblPlants"/>
        </authorList>
    </citation>
    <scope>IDENTIFICATION</scope>
    <source>
        <strain evidence="7">subsp. vulgare</strain>
    </source>
</reference>
<protein>
    <recommendedName>
        <fullName evidence="4">Glycosyltransferase</fullName>
        <ecNumber evidence="4">2.4.1.-</ecNumber>
    </recommendedName>
</protein>
<evidence type="ECO:0000313" key="6">
    <source>
        <dbReference type="EMBL" id="BAJ85139.1"/>
    </source>
</evidence>
<organism evidence="6">
    <name type="scientific">Hordeum vulgare subsp. vulgare</name>
    <name type="common">Domesticated barley</name>
    <dbReference type="NCBI Taxonomy" id="112509"/>
    <lineage>
        <taxon>Eukaryota</taxon>
        <taxon>Viridiplantae</taxon>
        <taxon>Streptophyta</taxon>
        <taxon>Embryophyta</taxon>
        <taxon>Tracheophyta</taxon>
        <taxon>Spermatophyta</taxon>
        <taxon>Magnoliopsida</taxon>
        <taxon>Liliopsida</taxon>
        <taxon>Poales</taxon>
        <taxon>Poaceae</taxon>
        <taxon>BOP clade</taxon>
        <taxon>Pooideae</taxon>
        <taxon>Triticodae</taxon>
        <taxon>Triticeae</taxon>
        <taxon>Hordeinae</taxon>
        <taxon>Hordeum</taxon>
    </lineage>
</organism>
<dbReference type="OrthoDB" id="5835829at2759"/>
<dbReference type="EMBL" id="AK358683">
    <property type="protein sequence ID" value="BAJ89895.1"/>
    <property type="molecule type" value="mRNA"/>
</dbReference>
<dbReference type="EMBL" id="AK358130">
    <property type="protein sequence ID" value="BAJ89344.1"/>
    <property type="molecule type" value="mRNA"/>
</dbReference>
<reference evidence="8" key="2">
    <citation type="journal article" date="2012" name="Nature">
        <title>A physical, genetic and functional sequence assembly of the barley genome.</title>
        <authorList>
            <consortium name="The International Barley Genome Sequencing Consortium"/>
            <person name="Mayer K.F."/>
            <person name="Waugh R."/>
            <person name="Brown J.W."/>
            <person name="Schulman A."/>
            <person name="Langridge P."/>
            <person name="Platzer M."/>
            <person name="Fincher G.B."/>
            <person name="Muehlbauer G.J."/>
            <person name="Sato K."/>
            <person name="Close T.J."/>
            <person name="Wise R.P."/>
            <person name="Stein N."/>
        </authorList>
    </citation>
    <scope>NUCLEOTIDE SEQUENCE [LARGE SCALE GENOMIC DNA]</scope>
    <source>
        <strain evidence="8">cv. Morex</strain>
    </source>
</reference>
<dbReference type="AlphaFoldDB" id="F2CQL8"/>
<accession>F2CQL8</accession>
<dbReference type="EC" id="2.4.1.-" evidence="4"/>
<evidence type="ECO:0000259" key="5">
    <source>
        <dbReference type="Pfam" id="PF26168"/>
    </source>
</evidence>
<reference evidence="6" key="1">
    <citation type="journal article" date="2011" name="Plant Physiol.">
        <title>Comprehensive sequence analysis of 24,783 barley full-length cDNAs derived from 12 clone libraries.</title>
        <authorList>
            <person name="Matsumoto T."/>
            <person name="Tanaka T."/>
            <person name="Sakai H."/>
            <person name="Amano N."/>
            <person name="Kanamori H."/>
            <person name="Kurita K."/>
            <person name="Kikuta A."/>
            <person name="Kamiya K."/>
            <person name="Yamamoto M."/>
            <person name="Ikawa H."/>
            <person name="Fujii N."/>
            <person name="Hori K."/>
            <person name="Itoh T."/>
            <person name="Sato K."/>
        </authorList>
    </citation>
    <scope>NUCLEOTIDE SEQUENCE</scope>
    <source>
        <tissue evidence="6">Leaf</tissue>
    </source>
</reference>
<dbReference type="EMBL" id="AK353920">
    <property type="protein sequence ID" value="BAJ85139.1"/>
    <property type="molecule type" value="mRNA"/>
</dbReference>
<dbReference type="KEGG" id="hvg:123413053"/>
<dbReference type="Pfam" id="PF00201">
    <property type="entry name" value="UDPGT"/>
    <property type="match status" value="1"/>
</dbReference>
<dbReference type="InterPro" id="IPR058980">
    <property type="entry name" value="Glyco_transf_N"/>
</dbReference>
<dbReference type="Proteomes" id="UP000011116">
    <property type="component" value="Chromosome 7H"/>
</dbReference>
<reference evidence="7" key="3">
    <citation type="submission" date="2020-10" db="EMBL/GenBank/DDBJ databases">
        <authorList>
            <person name="Scholz U."/>
            <person name="Mascher M."/>
            <person name="Fiebig A."/>
        </authorList>
    </citation>
    <scope>NUCLEOTIDE SEQUENCE [LARGE SCALE GENOMIC DNA]</scope>
    <source>
        <strain evidence="7">cv. Morex</strain>
    </source>
</reference>
<dbReference type="SUPFAM" id="SSF53756">
    <property type="entry name" value="UDP-Glycosyltransferase/glycogen phosphorylase"/>
    <property type="match status" value="1"/>
</dbReference>
<dbReference type="EMBL" id="AK360803">
    <property type="protein sequence ID" value="BAJ92011.1"/>
    <property type="molecule type" value="mRNA"/>
</dbReference>
<dbReference type="GO" id="GO:0035251">
    <property type="term" value="F:UDP-glucosyltransferase activity"/>
    <property type="evidence" value="ECO:0000318"/>
    <property type="project" value="GO_Central"/>
</dbReference>
<keyword evidence="8" id="KW-1185">Reference proteome</keyword>
<dbReference type="PANTHER" id="PTHR48047:SF90">
    <property type="entry name" value="GLYCOSYLTRANSFERASE"/>
    <property type="match status" value="1"/>
</dbReference>
<dbReference type="PROSITE" id="PS00375">
    <property type="entry name" value="UDPGT"/>
    <property type="match status" value="1"/>
</dbReference>
<evidence type="ECO:0000256" key="1">
    <source>
        <dbReference type="ARBA" id="ARBA00009995"/>
    </source>
</evidence>
<evidence type="ECO:0000256" key="2">
    <source>
        <dbReference type="ARBA" id="ARBA00022679"/>
    </source>
</evidence>
<gene>
    <name evidence="7" type="primary">LOC123413053</name>
</gene>
<dbReference type="FunFam" id="3.40.50.2000:FF:000104">
    <property type="entry name" value="Glycosyltransferase"/>
    <property type="match status" value="1"/>
</dbReference>
<dbReference type="Gramene" id="HORVU.MOREX.r3.7HG0666740.1">
    <property type="protein sequence ID" value="HORVU.MOREX.r3.7HG0666740.1.CDS1"/>
    <property type="gene ID" value="HORVU.MOREX.r3.7HG0666740"/>
</dbReference>
<dbReference type="Pfam" id="PF26168">
    <property type="entry name" value="Glyco_transf_N"/>
    <property type="match status" value="1"/>
</dbReference>